<evidence type="ECO:0000313" key="1">
    <source>
        <dbReference type="EMBL" id="EUA44651.1"/>
    </source>
</evidence>
<dbReference type="Proteomes" id="UP000020103">
    <property type="component" value="Unassembled WGS sequence"/>
</dbReference>
<proteinExistence type="predicted"/>
<organism evidence="1 2">
    <name type="scientific">Mycobacteroides abscessus 21</name>
    <dbReference type="NCBI Taxonomy" id="1299324"/>
    <lineage>
        <taxon>Bacteria</taxon>
        <taxon>Bacillati</taxon>
        <taxon>Actinomycetota</taxon>
        <taxon>Actinomycetes</taxon>
        <taxon>Mycobacteriales</taxon>
        <taxon>Mycobacteriaceae</taxon>
        <taxon>Mycobacteroides</taxon>
        <taxon>Mycobacteroides abscessus</taxon>
    </lineage>
</organism>
<accession>A0A829PWH2</accession>
<gene>
    <name evidence="1" type="ORF">I543_1139</name>
</gene>
<dbReference type="AlphaFoldDB" id="A0A829PWH2"/>
<name>A0A829PWH2_9MYCO</name>
<dbReference type="EMBL" id="JAOF01000001">
    <property type="protein sequence ID" value="EUA44651.1"/>
    <property type="molecule type" value="Genomic_DNA"/>
</dbReference>
<evidence type="ECO:0000313" key="2">
    <source>
        <dbReference type="Proteomes" id="UP000020103"/>
    </source>
</evidence>
<sequence>MTLHSEIDDALIRGFAAQGWALGADRGLLAQGAKDRAIDLAALRNQLINSLGLRQERGIVQPVSDTWPATRYLADSAMGQTLDGAAGIRHQVRVVSDWRADSDQQL</sequence>
<protein>
    <submittedName>
        <fullName evidence="1">Uncharacterized protein</fullName>
    </submittedName>
</protein>
<reference evidence="1 2" key="1">
    <citation type="submission" date="2013-12" db="EMBL/GenBank/DDBJ databases">
        <authorList>
            <person name="Madinger N."/>
            <person name="Lenaerts A."/>
            <person name="Ordway D."/>
            <person name="DeGroote M.A."/>
            <person name="Parker T."/>
            <person name="Sizemore C."/>
            <person name="Tallon L.J."/>
            <person name="Sadzewicz L.K."/>
            <person name="Sengamalay N."/>
            <person name="Fraser C.M."/>
            <person name="Hine E."/>
            <person name="Shefchek K.A."/>
            <person name="Das S.P."/>
            <person name="Tettelin H."/>
        </authorList>
    </citation>
    <scope>NUCLEOTIDE SEQUENCE [LARGE SCALE GENOMIC DNA]</scope>
    <source>
        <strain evidence="1 2">21</strain>
    </source>
</reference>
<comment type="caution">
    <text evidence="1">The sequence shown here is derived from an EMBL/GenBank/DDBJ whole genome shotgun (WGS) entry which is preliminary data.</text>
</comment>